<dbReference type="EMBL" id="BAABAL010000005">
    <property type="protein sequence ID" value="GAA3994386.1"/>
    <property type="molecule type" value="Genomic_DNA"/>
</dbReference>
<evidence type="ECO:0000313" key="3">
    <source>
        <dbReference type="Proteomes" id="UP001501747"/>
    </source>
</evidence>
<evidence type="ECO:0000313" key="2">
    <source>
        <dbReference type="EMBL" id="GAA3994386.1"/>
    </source>
</evidence>
<sequence>MGLTIAFAVLAGVTTATAAGAAPSSTTSTASQSANEICGYWEDRFGSSFYTHCGKTDVAIRTIYQNGTTSEGCVAPGRTFLDGKQKATYAYYIYPC</sequence>
<dbReference type="InterPro" id="IPR045935">
    <property type="entry name" value="DUF6355"/>
</dbReference>
<organism evidence="2 3">
    <name type="scientific">Allokutzneria multivorans</name>
    <dbReference type="NCBI Taxonomy" id="1142134"/>
    <lineage>
        <taxon>Bacteria</taxon>
        <taxon>Bacillati</taxon>
        <taxon>Actinomycetota</taxon>
        <taxon>Actinomycetes</taxon>
        <taxon>Pseudonocardiales</taxon>
        <taxon>Pseudonocardiaceae</taxon>
        <taxon>Allokutzneria</taxon>
    </lineage>
</organism>
<evidence type="ECO:0000256" key="1">
    <source>
        <dbReference type="SAM" id="SignalP"/>
    </source>
</evidence>
<feature type="chain" id="PRO_5046534571" evidence="1">
    <location>
        <begin position="19"/>
        <end position="96"/>
    </location>
</feature>
<name>A0ABP7R9J6_9PSEU</name>
<gene>
    <name evidence="2" type="ORF">GCM10022247_12610</name>
</gene>
<proteinExistence type="predicted"/>
<keyword evidence="3" id="KW-1185">Reference proteome</keyword>
<comment type="caution">
    <text evidence="2">The sequence shown here is derived from an EMBL/GenBank/DDBJ whole genome shotgun (WGS) entry which is preliminary data.</text>
</comment>
<dbReference type="Pfam" id="PF19882">
    <property type="entry name" value="DUF6355"/>
    <property type="match status" value="1"/>
</dbReference>
<keyword evidence="1" id="KW-0732">Signal</keyword>
<accession>A0ABP7R9J6</accession>
<feature type="signal peptide" evidence="1">
    <location>
        <begin position="1"/>
        <end position="18"/>
    </location>
</feature>
<protein>
    <submittedName>
        <fullName evidence="2">Uncharacterized protein</fullName>
    </submittedName>
</protein>
<dbReference type="Proteomes" id="UP001501747">
    <property type="component" value="Unassembled WGS sequence"/>
</dbReference>
<reference evidence="3" key="1">
    <citation type="journal article" date="2019" name="Int. J. Syst. Evol. Microbiol.">
        <title>The Global Catalogue of Microorganisms (GCM) 10K type strain sequencing project: providing services to taxonomists for standard genome sequencing and annotation.</title>
        <authorList>
            <consortium name="The Broad Institute Genomics Platform"/>
            <consortium name="The Broad Institute Genome Sequencing Center for Infectious Disease"/>
            <person name="Wu L."/>
            <person name="Ma J."/>
        </authorList>
    </citation>
    <scope>NUCLEOTIDE SEQUENCE [LARGE SCALE GENOMIC DNA]</scope>
    <source>
        <strain evidence="3">JCM 17342</strain>
    </source>
</reference>